<reference evidence="2" key="1">
    <citation type="journal article" date="2020" name="Stud. Mycol.">
        <title>101 Dothideomycetes genomes: a test case for predicting lifestyles and emergence of pathogens.</title>
        <authorList>
            <person name="Haridas S."/>
            <person name="Albert R."/>
            <person name="Binder M."/>
            <person name="Bloem J."/>
            <person name="Labutti K."/>
            <person name="Salamov A."/>
            <person name="Andreopoulos B."/>
            <person name="Baker S."/>
            <person name="Barry K."/>
            <person name="Bills G."/>
            <person name="Bluhm B."/>
            <person name="Cannon C."/>
            <person name="Castanera R."/>
            <person name="Culley D."/>
            <person name="Daum C."/>
            <person name="Ezra D."/>
            <person name="Gonzalez J."/>
            <person name="Henrissat B."/>
            <person name="Kuo A."/>
            <person name="Liang C."/>
            <person name="Lipzen A."/>
            <person name="Lutzoni F."/>
            <person name="Magnuson J."/>
            <person name="Mondo S."/>
            <person name="Nolan M."/>
            <person name="Ohm R."/>
            <person name="Pangilinan J."/>
            <person name="Park H.-J."/>
            <person name="Ramirez L."/>
            <person name="Alfaro M."/>
            <person name="Sun H."/>
            <person name="Tritt A."/>
            <person name="Yoshinaga Y."/>
            <person name="Zwiers L.-H."/>
            <person name="Turgeon B."/>
            <person name="Goodwin S."/>
            <person name="Spatafora J."/>
            <person name="Crous P."/>
            <person name="Grigoriev I."/>
        </authorList>
    </citation>
    <scope>NUCLEOTIDE SEQUENCE</scope>
    <source>
        <strain evidence="2">CBS 116005</strain>
    </source>
</reference>
<accession>A0A6G1LLL0</accession>
<name>A0A6G1LLL0_9PEZI</name>
<feature type="compositionally biased region" description="Basic and acidic residues" evidence="1">
    <location>
        <begin position="144"/>
        <end position="159"/>
    </location>
</feature>
<evidence type="ECO:0000313" key="3">
    <source>
        <dbReference type="Proteomes" id="UP000799436"/>
    </source>
</evidence>
<sequence>MAAFNQTIDLHFGSQWARTMIQVFDAPGVPINDSSLALVFAQLAAQLILVGAFFPSRANNSPRAGGLGLRVCVCMSRTCHPSPPSNRPVTVRKMPMKRLRQVQEHQDPAATAMVPDVPKSQDHSEDSNATTTGTEWAVPGPTEAVKHREPSSDTDNAEH</sequence>
<evidence type="ECO:0000256" key="1">
    <source>
        <dbReference type="SAM" id="MobiDB-lite"/>
    </source>
</evidence>
<proteinExistence type="predicted"/>
<gene>
    <name evidence="2" type="ORF">EJ03DRAFT_323199</name>
</gene>
<dbReference type="EMBL" id="ML995809">
    <property type="protein sequence ID" value="KAF2773831.1"/>
    <property type="molecule type" value="Genomic_DNA"/>
</dbReference>
<evidence type="ECO:0000313" key="2">
    <source>
        <dbReference type="EMBL" id="KAF2773831.1"/>
    </source>
</evidence>
<keyword evidence="3" id="KW-1185">Reference proteome</keyword>
<organism evidence="2 3">
    <name type="scientific">Teratosphaeria nubilosa</name>
    <dbReference type="NCBI Taxonomy" id="161662"/>
    <lineage>
        <taxon>Eukaryota</taxon>
        <taxon>Fungi</taxon>
        <taxon>Dikarya</taxon>
        <taxon>Ascomycota</taxon>
        <taxon>Pezizomycotina</taxon>
        <taxon>Dothideomycetes</taxon>
        <taxon>Dothideomycetidae</taxon>
        <taxon>Mycosphaerellales</taxon>
        <taxon>Teratosphaeriaceae</taxon>
        <taxon>Teratosphaeria</taxon>
    </lineage>
</organism>
<dbReference type="Proteomes" id="UP000799436">
    <property type="component" value="Unassembled WGS sequence"/>
</dbReference>
<protein>
    <submittedName>
        <fullName evidence="2">Uncharacterized protein</fullName>
    </submittedName>
</protein>
<feature type="region of interest" description="Disordered" evidence="1">
    <location>
        <begin position="81"/>
        <end position="159"/>
    </location>
</feature>
<dbReference type="AlphaFoldDB" id="A0A6G1LLL0"/>